<keyword evidence="1" id="KW-1133">Transmembrane helix</keyword>
<evidence type="ECO:0000313" key="4">
    <source>
        <dbReference type="Proteomes" id="UP000551563"/>
    </source>
</evidence>
<dbReference type="Proteomes" id="UP000551563">
    <property type="component" value="Unassembled WGS sequence"/>
</dbReference>
<evidence type="ECO:0000259" key="2">
    <source>
        <dbReference type="Pfam" id="PF05838"/>
    </source>
</evidence>
<dbReference type="Pfam" id="PF05838">
    <property type="entry name" value="Glyco_hydro_108"/>
    <property type="match status" value="1"/>
</dbReference>
<evidence type="ECO:0000313" key="3">
    <source>
        <dbReference type="EMBL" id="HHV66994.1"/>
    </source>
</evidence>
<dbReference type="InterPro" id="IPR023346">
    <property type="entry name" value="Lysozyme-like_dom_sf"/>
</dbReference>
<name>A0A7V6P9P8_9HYPH</name>
<dbReference type="SUPFAM" id="SSF53955">
    <property type="entry name" value="Lysozyme-like"/>
    <property type="match status" value="1"/>
</dbReference>
<accession>A0A7V6P9P8</accession>
<dbReference type="EMBL" id="DUMN01000154">
    <property type="protein sequence ID" value="HHV66994.1"/>
    <property type="molecule type" value="Genomic_DNA"/>
</dbReference>
<comment type="caution">
    <text evidence="3">The sequence shown here is derived from an EMBL/GenBank/DDBJ whole genome shotgun (WGS) entry which is preliminary data.</text>
</comment>
<feature type="transmembrane region" description="Helical" evidence="1">
    <location>
        <begin position="205"/>
        <end position="226"/>
    </location>
</feature>
<proteinExistence type="predicted"/>
<reference evidence="3 4" key="1">
    <citation type="journal article" date="2020" name="Biotechnol. Biofuels">
        <title>New insights from the biogas microbiome by comprehensive genome-resolved metagenomics of nearly 1600 species originating from multiple anaerobic digesters.</title>
        <authorList>
            <person name="Campanaro S."/>
            <person name="Treu L."/>
            <person name="Rodriguez-R L.M."/>
            <person name="Kovalovszki A."/>
            <person name="Ziels R.M."/>
            <person name="Maus I."/>
            <person name="Zhu X."/>
            <person name="Kougias P.G."/>
            <person name="Basile A."/>
            <person name="Luo G."/>
            <person name="Schluter A."/>
            <person name="Konstantinidis K.T."/>
            <person name="Angelidaki I."/>
        </authorList>
    </citation>
    <scope>NUCLEOTIDE SEQUENCE [LARGE SCALE GENOMIC DNA]</scope>
    <source>
        <strain evidence="3">AS04akNAM_66</strain>
    </source>
</reference>
<evidence type="ECO:0000256" key="1">
    <source>
        <dbReference type="SAM" id="Phobius"/>
    </source>
</evidence>
<keyword evidence="1" id="KW-0472">Membrane</keyword>
<sequence>MVQNNFVNCLSETLRHEGGWADNPKDPGGATMKGITLATFRRWKPKATKDDLRAISDEMLQKIYRADYWSPVRGDNLAPGVDLATFDYSVHSGPGTAWKALEKVLGGPDHETVKKLCARRLSSYQLFKHWKEFGKGWTRRIAAIEAKGVAWALAAKTYTSTPVKEVLADEAATARAVSNRQAGGATGGAAAGSGAAMTPDQADQIANWILGGIVVAGFALLAYLVLRAVINKQRADAYALEAQAL</sequence>
<dbReference type="CDD" id="cd13926">
    <property type="entry name" value="N-acetylmuramidase_GH108"/>
    <property type="match status" value="1"/>
</dbReference>
<dbReference type="InterPro" id="IPR008565">
    <property type="entry name" value="TtsA-like_GH18_dom"/>
</dbReference>
<organism evidence="3 4">
    <name type="scientific">Brucella intermedia</name>
    <dbReference type="NCBI Taxonomy" id="94625"/>
    <lineage>
        <taxon>Bacteria</taxon>
        <taxon>Pseudomonadati</taxon>
        <taxon>Pseudomonadota</taxon>
        <taxon>Alphaproteobacteria</taxon>
        <taxon>Hyphomicrobiales</taxon>
        <taxon>Brucellaceae</taxon>
        <taxon>Brucella/Ochrobactrum group</taxon>
        <taxon>Brucella</taxon>
    </lineage>
</organism>
<dbReference type="AlphaFoldDB" id="A0A7V6P9P8"/>
<keyword evidence="1" id="KW-0812">Transmembrane</keyword>
<protein>
    <submittedName>
        <fullName evidence="3">Secretion activator protein</fullName>
    </submittedName>
</protein>
<gene>
    <name evidence="3" type="ORF">GXX48_05035</name>
</gene>
<feature type="domain" description="TtsA-like Glycoside hydrolase family 108" evidence="2">
    <location>
        <begin position="11"/>
        <end position="93"/>
    </location>
</feature>
<dbReference type="Gene3D" id="1.20.141.10">
    <property type="entry name" value="Chitosanase, subunit A, domain 1"/>
    <property type="match status" value="1"/>
</dbReference>